<proteinExistence type="predicted"/>
<evidence type="ECO:0000313" key="1">
    <source>
        <dbReference type="EMBL" id="KJA26901.1"/>
    </source>
</evidence>
<sequence>MIRRSDLKGYKAKNMPDRTVVTMFADDTTVYLSKTDNITTLTQILDDWCRAAGAKFNIAKTEIIPIGSLAYRLKVVETRKLSDDSTEFPNNMNIAKEKEAKRFLGAWIGNQTNQEGIWSPTIEKISSYLARWEKTWPTIEGRRIILQWIVGGMTQYLTNVQGMPKPIVKRLDKICNAFKWDNEG</sequence>
<dbReference type="AlphaFoldDB" id="A0A0D2PE91"/>
<name>A0A0D2PE91_HYPSF</name>
<dbReference type="STRING" id="945553.A0A0D2PE91"/>
<protein>
    <recommendedName>
        <fullName evidence="3">Reverse transcriptase domain-containing protein</fullName>
    </recommendedName>
</protein>
<gene>
    <name evidence="1" type="ORF">HYPSUDRAFT_113648</name>
</gene>
<dbReference type="Proteomes" id="UP000054270">
    <property type="component" value="Unassembled WGS sequence"/>
</dbReference>
<feature type="non-terminal residue" evidence="1">
    <location>
        <position position="184"/>
    </location>
</feature>
<dbReference type="OrthoDB" id="2205812at2759"/>
<evidence type="ECO:0000313" key="2">
    <source>
        <dbReference type="Proteomes" id="UP000054270"/>
    </source>
</evidence>
<organism evidence="1 2">
    <name type="scientific">Hypholoma sublateritium (strain FD-334 SS-4)</name>
    <dbReference type="NCBI Taxonomy" id="945553"/>
    <lineage>
        <taxon>Eukaryota</taxon>
        <taxon>Fungi</taxon>
        <taxon>Dikarya</taxon>
        <taxon>Basidiomycota</taxon>
        <taxon>Agaricomycotina</taxon>
        <taxon>Agaricomycetes</taxon>
        <taxon>Agaricomycetidae</taxon>
        <taxon>Agaricales</taxon>
        <taxon>Agaricineae</taxon>
        <taxon>Strophariaceae</taxon>
        <taxon>Hypholoma</taxon>
    </lineage>
</organism>
<dbReference type="OMA" id="VNILDSW"/>
<dbReference type="EMBL" id="KN817526">
    <property type="protein sequence ID" value="KJA26901.1"/>
    <property type="molecule type" value="Genomic_DNA"/>
</dbReference>
<accession>A0A0D2PE91</accession>
<evidence type="ECO:0008006" key="3">
    <source>
        <dbReference type="Google" id="ProtNLM"/>
    </source>
</evidence>
<keyword evidence="2" id="KW-1185">Reference proteome</keyword>
<reference evidence="2" key="1">
    <citation type="submission" date="2014-04" db="EMBL/GenBank/DDBJ databases">
        <title>Evolutionary Origins and Diversification of the Mycorrhizal Mutualists.</title>
        <authorList>
            <consortium name="DOE Joint Genome Institute"/>
            <consortium name="Mycorrhizal Genomics Consortium"/>
            <person name="Kohler A."/>
            <person name="Kuo A."/>
            <person name="Nagy L.G."/>
            <person name="Floudas D."/>
            <person name="Copeland A."/>
            <person name="Barry K.W."/>
            <person name="Cichocki N."/>
            <person name="Veneault-Fourrey C."/>
            <person name="LaButti K."/>
            <person name="Lindquist E.A."/>
            <person name="Lipzen A."/>
            <person name="Lundell T."/>
            <person name="Morin E."/>
            <person name="Murat C."/>
            <person name="Riley R."/>
            <person name="Ohm R."/>
            <person name="Sun H."/>
            <person name="Tunlid A."/>
            <person name="Henrissat B."/>
            <person name="Grigoriev I.V."/>
            <person name="Hibbett D.S."/>
            <person name="Martin F."/>
        </authorList>
    </citation>
    <scope>NUCLEOTIDE SEQUENCE [LARGE SCALE GENOMIC DNA]</scope>
    <source>
        <strain evidence="2">FD-334 SS-4</strain>
    </source>
</reference>